<evidence type="ECO:0000256" key="4">
    <source>
        <dbReference type="ARBA" id="ARBA00022596"/>
    </source>
</evidence>
<dbReference type="EMBL" id="CP092014">
    <property type="protein sequence ID" value="WFN96957.1"/>
    <property type="molecule type" value="Genomic_DNA"/>
</dbReference>
<evidence type="ECO:0000256" key="2">
    <source>
        <dbReference type="ARBA" id="ARBA00010892"/>
    </source>
</evidence>
<comment type="subcellular location">
    <subcellularLocation>
        <location evidence="8">Cell membrane</location>
        <topology evidence="8">Multi-pass membrane protein</topology>
    </subcellularLocation>
    <subcellularLocation>
        <location evidence="1">Endomembrane system</location>
        <topology evidence="1">Multi-pass membrane protein</topology>
    </subcellularLocation>
</comment>
<dbReference type="InterPro" id="IPR011541">
    <property type="entry name" value="Ni/Co_transpt_high_affinity"/>
</dbReference>
<evidence type="ECO:0000256" key="1">
    <source>
        <dbReference type="ARBA" id="ARBA00004127"/>
    </source>
</evidence>
<feature type="transmembrane region" description="Helical" evidence="8">
    <location>
        <begin position="117"/>
        <end position="143"/>
    </location>
</feature>
<reference evidence="9 10" key="1">
    <citation type="submission" date="2022-02" db="EMBL/GenBank/DDBJ databases">
        <title>Phenotypic, genotypic and serological characterization of Edwardsiella ictaluri from catfish and ornamental fish species.</title>
        <authorList>
            <person name="Rose D."/>
            <person name="Tekedar H.C."/>
            <person name="Waldbieser G.C."/>
            <person name="Aarattuthodi S."/>
            <person name="Griffin M.J."/>
        </authorList>
    </citation>
    <scope>NUCLEOTIDE SEQUENCE [LARGE SCALE GENOMIC DNA]</scope>
    <source>
        <strain evidence="9 10">13 TAL-140 K3</strain>
    </source>
</reference>
<dbReference type="NCBIfam" id="TIGR00802">
    <property type="entry name" value="nico"/>
    <property type="match status" value="1"/>
</dbReference>
<feature type="transmembrane region" description="Helical" evidence="8">
    <location>
        <begin position="12"/>
        <end position="32"/>
    </location>
</feature>
<dbReference type="PANTHER" id="PTHR31611">
    <property type="entry name" value="HIGH-AFFINITY NICKEL TRANSPORT PROTEIN NIC1"/>
    <property type="match status" value="1"/>
</dbReference>
<dbReference type="Pfam" id="PF03824">
    <property type="entry name" value="NicO"/>
    <property type="match status" value="1"/>
</dbReference>
<accession>A0ABY8GHF7</accession>
<evidence type="ECO:0000256" key="8">
    <source>
        <dbReference type="RuleBase" id="RU362101"/>
    </source>
</evidence>
<keyword evidence="5 8" id="KW-0812">Transmembrane</keyword>
<name>A0ABY8GHF7_EDWIC</name>
<evidence type="ECO:0000256" key="5">
    <source>
        <dbReference type="ARBA" id="ARBA00022692"/>
    </source>
</evidence>
<gene>
    <name evidence="9" type="ORF">MAY91_02135</name>
</gene>
<feature type="transmembrane region" description="Helical" evidence="8">
    <location>
        <begin position="307"/>
        <end position="327"/>
    </location>
</feature>
<sequence>MKGYSDKQRGLALLALLIAANLAAWIWAFCVFRQHAVMMSAALLAYGFGLRHAVDADHIAAIDAVTRKLMQQGKKPLGVGAFFSLGHSTIVILACLAIVLTSMAFRDRIDALHQYGGLIGTAVSALFLLAMGLLNLLILLSVWRQFRRLTRHGASVGEAPWDDGLPGGLMTRLFHRTFRLVTRSWHMYLVGFLFGLGFDTATEVGLLGISASAATHGLSLWSLMVFPALFTAGMALVDSLDNFVMVGAYGWAFSHPIRKLYYNMTITAASVAVALIIGGLEALGLMADSLQLQGGFWQMIGSLNDRMGNAGFWVIGGFILFWLLSLLNYRWRGYDRITLSAVE</sequence>
<dbReference type="PANTHER" id="PTHR31611:SF0">
    <property type="entry name" value="HIGH-AFFINITY NICKEL TRANSPORT PROTEIN NIC1"/>
    <property type="match status" value="1"/>
</dbReference>
<proteinExistence type="inferred from homology"/>
<organism evidence="9 10">
    <name type="scientific">Edwardsiella ictaluri</name>
    <dbReference type="NCBI Taxonomy" id="67780"/>
    <lineage>
        <taxon>Bacteria</taxon>
        <taxon>Pseudomonadati</taxon>
        <taxon>Pseudomonadota</taxon>
        <taxon>Gammaproteobacteria</taxon>
        <taxon>Enterobacterales</taxon>
        <taxon>Hafniaceae</taxon>
        <taxon>Edwardsiella</taxon>
    </lineage>
</organism>
<evidence type="ECO:0000256" key="6">
    <source>
        <dbReference type="ARBA" id="ARBA00022989"/>
    </source>
</evidence>
<evidence type="ECO:0000313" key="9">
    <source>
        <dbReference type="EMBL" id="WFN96957.1"/>
    </source>
</evidence>
<dbReference type="RefSeq" id="WP_015872199.1">
    <property type="nucleotide sequence ID" value="NZ_AP028097.1"/>
</dbReference>
<dbReference type="Proteomes" id="UP001222680">
    <property type="component" value="Chromosome"/>
</dbReference>
<keyword evidence="7 8" id="KW-0472">Membrane</keyword>
<dbReference type="InterPro" id="IPR004688">
    <property type="entry name" value="Ni/Co_transpt"/>
</dbReference>
<keyword evidence="4" id="KW-0533">Nickel</keyword>
<evidence type="ECO:0000313" key="10">
    <source>
        <dbReference type="Proteomes" id="UP001222680"/>
    </source>
</evidence>
<keyword evidence="10" id="KW-1185">Reference proteome</keyword>
<feature type="transmembrane region" description="Helical" evidence="8">
    <location>
        <begin position="77"/>
        <end position="105"/>
    </location>
</feature>
<comment type="similarity">
    <text evidence="2 8">Belongs to the NiCoT transporter (TC 2.A.52) family.</text>
</comment>
<evidence type="ECO:0000256" key="3">
    <source>
        <dbReference type="ARBA" id="ARBA00022448"/>
    </source>
</evidence>
<feature type="transmembrane region" description="Helical" evidence="8">
    <location>
        <begin position="260"/>
        <end position="287"/>
    </location>
</feature>
<protein>
    <recommendedName>
        <fullName evidence="8">Nickel/cobalt efflux system</fullName>
    </recommendedName>
</protein>
<keyword evidence="3 8" id="KW-0813">Transport</keyword>
<keyword evidence="6 8" id="KW-1133">Transmembrane helix</keyword>
<evidence type="ECO:0000256" key="7">
    <source>
        <dbReference type="ARBA" id="ARBA00023136"/>
    </source>
</evidence>
<dbReference type="GeneID" id="69539835"/>